<dbReference type="GeneTree" id="ENSGT00390000018691"/>
<dbReference type="RefSeq" id="XP_017538875.1">
    <property type="nucleotide sequence ID" value="XM_017683386.2"/>
</dbReference>
<sequence>MEHYRRAVQKDCERILGTFQASDSVRYEEFSTIWRQMNFSSIFYGQMERSETRAFARLALSVVSPYLFPPYTFQIRVGGLYLLYGLYNTQFTAPKEKIRLALKDWGELIRFQQDAVNAQHYDVVYILRKLLSEKAFYFTAMPDILFFNLKRKRGEKGRKLCDAFVDRPSRPQELISADMLEELANVHEHYEKLKQAVSPLPDTSGLSLIKQNLVPKLHSAVLSYYSWQQNQAEFDSQGGKSDVGAGEGTSCQESSQRAQLLQSIKSRSYGQAAEASKSRRHRQVELTSAATETTTGEVSNYKKVLSLKERTELRFMSHGNLNKELMGVTRLWCLTTLGEKTEEKKKRRFNWESEQESDEH</sequence>
<feature type="compositionally biased region" description="Polar residues" evidence="1">
    <location>
        <begin position="285"/>
        <end position="295"/>
    </location>
</feature>
<dbReference type="PANTHER" id="PTHR15131:SF3">
    <property type="entry name" value="SNRNA-ACTIVATING PROTEIN COMPLEX SUBUNIT 1"/>
    <property type="match status" value="1"/>
</dbReference>
<dbReference type="CTD" id="393224"/>
<dbReference type="Proteomes" id="UP001501920">
    <property type="component" value="Chromosome 5"/>
</dbReference>
<evidence type="ECO:0000313" key="2">
    <source>
        <dbReference type="Ensembl" id="ENSPNAP00000031657.2"/>
    </source>
</evidence>
<dbReference type="InterPro" id="IPR019188">
    <property type="entry name" value="SNAPC1"/>
</dbReference>
<reference evidence="2" key="3">
    <citation type="submission" date="2025-09" db="UniProtKB">
        <authorList>
            <consortium name="Ensembl"/>
        </authorList>
    </citation>
    <scope>IDENTIFICATION</scope>
</reference>
<organism evidence="2 3">
    <name type="scientific">Pygocentrus nattereri</name>
    <name type="common">Red-bellied piranha</name>
    <dbReference type="NCBI Taxonomy" id="42514"/>
    <lineage>
        <taxon>Eukaryota</taxon>
        <taxon>Metazoa</taxon>
        <taxon>Chordata</taxon>
        <taxon>Craniata</taxon>
        <taxon>Vertebrata</taxon>
        <taxon>Euteleostomi</taxon>
        <taxon>Actinopterygii</taxon>
        <taxon>Neopterygii</taxon>
        <taxon>Teleostei</taxon>
        <taxon>Ostariophysi</taxon>
        <taxon>Characiformes</taxon>
        <taxon>Characoidei</taxon>
        <taxon>Pygocentrus</taxon>
    </lineage>
</organism>
<dbReference type="AlphaFoldDB" id="A0A3B4E4W5"/>
<proteinExistence type="predicted"/>
<dbReference type="GeneID" id="108411688"/>
<dbReference type="GO" id="GO:0042796">
    <property type="term" value="P:snRNA transcription by RNA polymerase III"/>
    <property type="evidence" value="ECO:0007669"/>
    <property type="project" value="TreeGrafter"/>
</dbReference>
<feature type="region of interest" description="Disordered" evidence="1">
    <location>
        <begin position="271"/>
        <end position="295"/>
    </location>
</feature>
<protein>
    <recommendedName>
        <fullName evidence="4">Small nuclear RNA activating complex, polypeptide 1b</fullName>
    </recommendedName>
</protein>
<evidence type="ECO:0000313" key="3">
    <source>
        <dbReference type="Proteomes" id="UP001501920"/>
    </source>
</evidence>
<dbReference type="STRING" id="42514.ENSPNAP00000031657"/>
<dbReference type="OMA" id="RDDMQNV"/>
<evidence type="ECO:0000256" key="1">
    <source>
        <dbReference type="SAM" id="MobiDB-lite"/>
    </source>
</evidence>
<reference evidence="2 3" key="1">
    <citation type="submission" date="2020-10" db="EMBL/GenBank/DDBJ databases">
        <title>Pygocentrus nattereri (red-bellied piranha) genome, fPygNat1, primary haplotype.</title>
        <authorList>
            <person name="Myers G."/>
            <person name="Meyer A."/>
            <person name="Karagic N."/>
            <person name="Pippel M."/>
            <person name="Winkler S."/>
            <person name="Tracey A."/>
            <person name="Wood J."/>
            <person name="Formenti G."/>
            <person name="Howe K."/>
            <person name="Fedrigo O."/>
            <person name="Jarvis E.D."/>
        </authorList>
    </citation>
    <scope>NUCLEOTIDE SEQUENCE [LARGE SCALE GENOMIC DNA]</scope>
</reference>
<dbReference type="GO" id="GO:0042795">
    <property type="term" value="P:snRNA transcription by RNA polymerase II"/>
    <property type="evidence" value="ECO:0007669"/>
    <property type="project" value="TreeGrafter"/>
</dbReference>
<dbReference type="GO" id="GO:0043565">
    <property type="term" value="F:sequence-specific DNA binding"/>
    <property type="evidence" value="ECO:0007669"/>
    <property type="project" value="TreeGrafter"/>
</dbReference>
<dbReference type="Pfam" id="PF09808">
    <property type="entry name" value="SNAPC1"/>
    <property type="match status" value="1"/>
</dbReference>
<accession>A0A3B4E4W5</accession>
<evidence type="ECO:0008006" key="4">
    <source>
        <dbReference type="Google" id="ProtNLM"/>
    </source>
</evidence>
<dbReference type="PANTHER" id="PTHR15131">
    <property type="entry name" value="SMALL NUCLEAR RNA ACTIVATING COMPLEX, POLYPEPTIDE 1"/>
    <property type="match status" value="1"/>
</dbReference>
<name>A0A3B4E4W5_PYGNA</name>
<dbReference type="Ensembl" id="ENSPNAT00000020840.2">
    <property type="protein sequence ID" value="ENSPNAP00000031657.2"/>
    <property type="gene ID" value="ENSPNAG00000019162.2"/>
</dbReference>
<dbReference type="GO" id="GO:0019185">
    <property type="term" value="C:snRNA-activating protein complex"/>
    <property type="evidence" value="ECO:0007669"/>
    <property type="project" value="TreeGrafter"/>
</dbReference>
<feature type="region of interest" description="Disordered" evidence="1">
    <location>
        <begin position="236"/>
        <end position="255"/>
    </location>
</feature>
<reference evidence="2" key="2">
    <citation type="submission" date="2025-08" db="UniProtKB">
        <authorList>
            <consortium name="Ensembl"/>
        </authorList>
    </citation>
    <scope>IDENTIFICATION</scope>
</reference>
<keyword evidence="3" id="KW-1185">Reference proteome</keyword>